<organism evidence="1 2">
    <name type="scientific">Pristionchus fissidentatus</name>
    <dbReference type="NCBI Taxonomy" id="1538716"/>
    <lineage>
        <taxon>Eukaryota</taxon>
        <taxon>Metazoa</taxon>
        <taxon>Ecdysozoa</taxon>
        <taxon>Nematoda</taxon>
        <taxon>Chromadorea</taxon>
        <taxon>Rhabditida</taxon>
        <taxon>Rhabditina</taxon>
        <taxon>Diplogasteromorpha</taxon>
        <taxon>Diplogasteroidea</taxon>
        <taxon>Neodiplogasteridae</taxon>
        <taxon>Pristionchus</taxon>
    </lineage>
</organism>
<evidence type="ECO:0000313" key="1">
    <source>
        <dbReference type="EMBL" id="GMT20323.1"/>
    </source>
</evidence>
<keyword evidence="2" id="KW-1185">Reference proteome</keyword>
<sequence>VYTPTSTDYLKIIDQNDKLITTFTDLFKVPVKTPLELQAGNYFVNSMSAGNLDFMLYVVQKDADNYNSLVYNNL</sequence>
<feature type="non-terminal residue" evidence="1">
    <location>
        <position position="1"/>
    </location>
</feature>
<name>A0AAV5VPP8_9BILA</name>
<accession>A0AAV5VPP8</accession>
<dbReference type="Proteomes" id="UP001432322">
    <property type="component" value="Unassembled WGS sequence"/>
</dbReference>
<proteinExistence type="predicted"/>
<feature type="non-terminal residue" evidence="1">
    <location>
        <position position="74"/>
    </location>
</feature>
<dbReference type="EMBL" id="BTSY01000003">
    <property type="protein sequence ID" value="GMT20323.1"/>
    <property type="molecule type" value="Genomic_DNA"/>
</dbReference>
<gene>
    <name evidence="1" type="ORF">PFISCL1PPCAC_11620</name>
</gene>
<reference evidence="1" key="1">
    <citation type="submission" date="2023-10" db="EMBL/GenBank/DDBJ databases">
        <title>Genome assembly of Pristionchus species.</title>
        <authorList>
            <person name="Yoshida K."/>
            <person name="Sommer R.J."/>
        </authorList>
    </citation>
    <scope>NUCLEOTIDE SEQUENCE</scope>
    <source>
        <strain evidence="1">RS5133</strain>
    </source>
</reference>
<evidence type="ECO:0000313" key="2">
    <source>
        <dbReference type="Proteomes" id="UP001432322"/>
    </source>
</evidence>
<dbReference type="AlphaFoldDB" id="A0AAV5VPP8"/>
<protein>
    <submittedName>
        <fullName evidence="1">Uncharacterized protein</fullName>
    </submittedName>
</protein>
<comment type="caution">
    <text evidence="1">The sequence shown here is derived from an EMBL/GenBank/DDBJ whole genome shotgun (WGS) entry which is preliminary data.</text>
</comment>